<evidence type="ECO:0000256" key="1">
    <source>
        <dbReference type="ARBA" id="ARBA00001947"/>
    </source>
</evidence>
<evidence type="ECO:0000256" key="6">
    <source>
        <dbReference type="ARBA" id="ARBA00022723"/>
    </source>
</evidence>
<protein>
    <recommendedName>
        <fullName evidence="13">Neutral metalloproteinase</fullName>
        <ecNumber evidence="13">3.4.24.-</ecNumber>
    </recommendedName>
</protein>
<dbReference type="AlphaFoldDB" id="A0A6N9Q041"/>
<feature type="signal peptide" evidence="13">
    <location>
        <begin position="1"/>
        <end position="25"/>
    </location>
</feature>
<keyword evidence="7 13" id="KW-0732">Signal</keyword>
<keyword evidence="11 13" id="KW-0482">Metalloprotease</keyword>
<keyword evidence="10" id="KW-0106">Calcium</keyword>
<comment type="similarity">
    <text evidence="3 13">Belongs to the peptidase M4 family.</text>
</comment>
<dbReference type="Gene3D" id="3.10.450.40">
    <property type="match status" value="1"/>
</dbReference>
<dbReference type="InterPro" id="IPR011096">
    <property type="entry name" value="FTP_domain"/>
</dbReference>
<evidence type="ECO:0000259" key="16">
    <source>
        <dbReference type="Pfam" id="PF07504"/>
    </source>
</evidence>
<dbReference type="GO" id="GO:0006508">
    <property type="term" value="P:proteolysis"/>
    <property type="evidence" value="ECO:0007669"/>
    <property type="project" value="UniProtKB-KW"/>
</dbReference>
<proteinExistence type="inferred from homology"/>
<evidence type="ECO:0000256" key="8">
    <source>
        <dbReference type="ARBA" id="ARBA00022801"/>
    </source>
</evidence>
<dbReference type="InterPro" id="IPR027268">
    <property type="entry name" value="Peptidase_M4/M1_CTD_sf"/>
</dbReference>
<feature type="domain" description="Peptidase M4" evidence="14">
    <location>
        <begin position="227"/>
        <end position="386"/>
    </location>
</feature>
<evidence type="ECO:0000259" key="15">
    <source>
        <dbReference type="Pfam" id="PF02868"/>
    </source>
</evidence>
<evidence type="ECO:0000256" key="2">
    <source>
        <dbReference type="ARBA" id="ARBA00004613"/>
    </source>
</evidence>
<evidence type="ECO:0000313" key="17">
    <source>
        <dbReference type="EMBL" id="NBI28452.1"/>
    </source>
</evidence>
<dbReference type="EMBL" id="SIJB01000014">
    <property type="protein sequence ID" value="NBI28452.1"/>
    <property type="molecule type" value="Genomic_DNA"/>
</dbReference>
<evidence type="ECO:0000256" key="7">
    <source>
        <dbReference type="ARBA" id="ARBA00022729"/>
    </source>
</evidence>
<dbReference type="PANTHER" id="PTHR33794:SF3">
    <property type="entry name" value="NEUTRAL PROTEASE B"/>
    <property type="match status" value="1"/>
</dbReference>
<dbReference type="OrthoDB" id="291295at2"/>
<dbReference type="InterPro" id="IPR001570">
    <property type="entry name" value="Peptidase_M4_C_domain"/>
</dbReference>
<dbReference type="PRINTS" id="PR00730">
    <property type="entry name" value="THERMOLYSIN"/>
</dbReference>
<dbReference type="FunFam" id="1.10.390.10:FF:000012">
    <property type="entry name" value="Thermolysin"/>
    <property type="match status" value="1"/>
</dbReference>
<feature type="active site" evidence="12">
    <location>
        <position position="379"/>
    </location>
</feature>
<dbReference type="CDD" id="cd09597">
    <property type="entry name" value="M4_TLP"/>
    <property type="match status" value="1"/>
</dbReference>
<keyword evidence="9 13" id="KW-0862">Zinc</keyword>
<evidence type="ECO:0000256" key="10">
    <source>
        <dbReference type="ARBA" id="ARBA00022837"/>
    </source>
</evidence>
<organism evidence="17 18">
    <name type="scientific">Chengkuizengella marina</name>
    <dbReference type="NCBI Taxonomy" id="2507566"/>
    <lineage>
        <taxon>Bacteria</taxon>
        <taxon>Bacillati</taxon>
        <taxon>Bacillota</taxon>
        <taxon>Bacilli</taxon>
        <taxon>Bacillales</taxon>
        <taxon>Paenibacillaceae</taxon>
        <taxon>Chengkuizengella</taxon>
    </lineage>
</organism>
<comment type="subcellular location">
    <subcellularLocation>
        <location evidence="2 13">Secreted</location>
    </subcellularLocation>
</comment>
<evidence type="ECO:0000256" key="9">
    <source>
        <dbReference type="ARBA" id="ARBA00022833"/>
    </source>
</evidence>
<evidence type="ECO:0000313" key="18">
    <source>
        <dbReference type="Proteomes" id="UP000448943"/>
    </source>
</evidence>
<dbReference type="InterPro" id="IPR050728">
    <property type="entry name" value="Zinc_Metalloprotease_M4"/>
</dbReference>
<dbReference type="InterPro" id="IPR013856">
    <property type="entry name" value="Peptidase_M4_domain"/>
</dbReference>
<dbReference type="EC" id="3.4.24.-" evidence="13"/>
<dbReference type="Gene3D" id="3.10.170.10">
    <property type="match status" value="1"/>
</dbReference>
<dbReference type="GO" id="GO:0046872">
    <property type="term" value="F:metal ion binding"/>
    <property type="evidence" value="ECO:0007669"/>
    <property type="project" value="UniProtKB-UniRule"/>
</dbReference>
<gene>
    <name evidence="17" type="ORF">ERL59_05740</name>
</gene>
<evidence type="ECO:0000256" key="4">
    <source>
        <dbReference type="ARBA" id="ARBA00022525"/>
    </source>
</evidence>
<feature type="chain" id="PRO_5027161695" description="Neutral metalloproteinase" evidence="13">
    <location>
        <begin position="26"/>
        <end position="556"/>
    </location>
</feature>
<comment type="cofactor">
    <cofactor evidence="1 13">
        <name>Zn(2+)</name>
        <dbReference type="ChEBI" id="CHEBI:29105"/>
    </cofactor>
</comment>
<keyword evidence="8 13" id="KW-0378">Hydrolase</keyword>
<accession>A0A6N9Q041</accession>
<dbReference type="PANTHER" id="PTHR33794">
    <property type="entry name" value="BACILLOLYSIN"/>
    <property type="match status" value="1"/>
</dbReference>
<keyword evidence="18" id="KW-1185">Reference proteome</keyword>
<dbReference type="RefSeq" id="WP_160645241.1">
    <property type="nucleotide sequence ID" value="NZ_SIJB01000014.1"/>
</dbReference>
<dbReference type="GO" id="GO:0004222">
    <property type="term" value="F:metalloendopeptidase activity"/>
    <property type="evidence" value="ECO:0007669"/>
    <property type="project" value="UniProtKB-UniRule"/>
</dbReference>
<evidence type="ECO:0000256" key="11">
    <source>
        <dbReference type="ARBA" id="ARBA00023049"/>
    </source>
</evidence>
<keyword evidence="5 13" id="KW-0645">Protease</keyword>
<name>A0A6N9Q041_9BACL</name>
<dbReference type="Pfam" id="PF02868">
    <property type="entry name" value="Peptidase_M4_C"/>
    <property type="match status" value="1"/>
</dbReference>
<dbReference type="Pfam" id="PF07504">
    <property type="entry name" value="FTP"/>
    <property type="match status" value="1"/>
</dbReference>
<evidence type="ECO:0000259" key="14">
    <source>
        <dbReference type="Pfam" id="PF01447"/>
    </source>
</evidence>
<feature type="active site" description="Proton donor" evidence="12">
    <location>
        <position position="471"/>
    </location>
</feature>
<dbReference type="Gene3D" id="3.10.450.490">
    <property type="match status" value="1"/>
</dbReference>
<comment type="function">
    <text evidence="13">Extracellular zinc metalloprotease.</text>
</comment>
<evidence type="ECO:0000256" key="12">
    <source>
        <dbReference type="PIRSR" id="PIRSR623612-1"/>
    </source>
</evidence>
<feature type="domain" description="Peptidase M4 C-terminal" evidence="15">
    <location>
        <begin position="389"/>
        <end position="555"/>
    </location>
</feature>
<sequence>MNKKLLAVCLSLSLVLAIFIPQASAKPDIFEKINKSEKSLTPEFVSGKLTEKSNKKPKDVLFGYLNTKKDVFKFADSAESDFVVMDEFVDELGFTHLRLKQEFKGTPVYGRTFTAHIDQSGVLTAFSGTVAPELDKKLKKDKKVKKKEAFSIAEKDLNSSYSETPSYIMDPTTEEVIYVKDDESYYAFHVNFKFLYPEIGDWSYFVDAVTGDILDKFNQSFKIDSVGTGTGVLGDVKSLNTDKQGNTYYLQDNTRGDGIFTYDGENVHQRILDRSLRQIMRYLPGTLWSDSDNVFNSSYDNAAVDAHYYAGLVYDYYLEKFNRDSFDNQGAAIKSTVHFGRNYNNAGWLGEPLNQMMYGDGDGVNWLPFSGAYDVIAHEITHAVTDRTANLLYQNQSGAINEAMSDIFGVLAENWAGLGPDWLMGEDIYTPNIPGDALRSLADPTLFGDPDHMDDFVQLPNTREGDWGGVHINSGIINKTAYLLSEGGNHGGVTVNGVGQDNMGDIFYRSLTQYLTESSTFSQLRSAAEQSATDLYGANSSAVTSVQQAFDAVGIN</sequence>
<feature type="domain" description="FTP" evidence="16">
    <location>
        <begin position="81"/>
        <end position="129"/>
    </location>
</feature>
<reference evidence="17 18" key="1">
    <citation type="submission" date="2019-01" db="EMBL/GenBank/DDBJ databases">
        <title>Chengkuizengella sp. nov., isolated from deep-sea sediment of East Pacific Ocean.</title>
        <authorList>
            <person name="Yang J."/>
            <person name="Lai Q."/>
            <person name="Shao Z."/>
        </authorList>
    </citation>
    <scope>NUCLEOTIDE SEQUENCE [LARGE SCALE GENOMIC DNA]</scope>
    <source>
        <strain evidence="17 18">YPA3-1-1</strain>
    </source>
</reference>
<dbReference type="SUPFAM" id="SSF55486">
    <property type="entry name" value="Metalloproteases ('zincins'), catalytic domain"/>
    <property type="match status" value="1"/>
</dbReference>
<keyword evidence="6" id="KW-0479">Metal-binding</keyword>
<evidence type="ECO:0000256" key="3">
    <source>
        <dbReference type="ARBA" id="ARBA00009388"/>
    </source>
</evidence>
<dbReference type="Pfam" id="PF01447">
    <property type="entry name" value="Peptidase_M4"/>
    <property type="match status" value="1"/>
</dbReference>
<keyword evidence="4 13" id="KW-0964">Secreted</keyword>
<comment type="caution">
    <text evidence="17">The sequence shown here is derived from an EMBL/GenBank/DDBJ whole genome shotgun (WGS) entry which is preliminary data.</text>
</comment>
<evidence type="ECO:0000256" key="13">
    <source>
        <dbReference type="RuleBase" id="RU366073"/>
    </source>
</evidence>
<dbReference type="GO" id="GO:0005576">
    <property type="term" value="C:extracellular region"/>
    <property type="evidence" value="ECO:0007669"/>
    <property type="project" value="UniProtKB-SubCell"/>
</dbReference>
<evidence type="ECO:0000256" key="5">
    <source>
        <dbReference type="ARBA" id="ARBA00022670"/>
    </source>
</evidence>
<dbReference type="InterPro" id="IPR023612">
    <property type="entry name" value="Peptidase_M4"/>
</dbReference>
<dbReference type="Gene3D" id="1.10.390.10">
    <property type="entry name" value="Neutral Protease Domain 2"/>
    <property type="match status" value="1"/>
</dbReference>
<dbReference type="Proteomes" id="UP000448943">
    <property type="component" value="Unassembled WGS sequence"/>
</dbReference>